<evidence type="ECO:0000256" key="1">
    <source>
        <dbReference type="SAM" id="SignalP"/>
    </source>
</evidence>
<dbReference type="EMBL" id="CM004468">
    <property type="protein sequence ID" value="OCT95629.1"/>
    <property type="molecule type" value="Genomic_DNA"/>
</dbReference>
<evidence type="ECO:0000313" key="2">
    <source>
        <dbReference type="EMBL" id="OCT95629.1"/>
    </source>
</evidence>
<reference evidence="3" key="1">
    <citation type="journal article" date="2016" name="Nature">
        <title>Genome evolution in the allotetraploid frog Xenopus laevis.</title>
        <authorList>
            <person name="Session A.M."/>
            <person name="Uno Y."/>
            <person name="Kwon T."/>
            <person name="Chapman J.A."/>
            <person name="Toyoda A."/>
            <person name="Takahashi S."/>
            <person name="Fukui A."/>
            <person name="Hikosaka A."/>
            <person name="Suzuki A."/>
            <person name="Kondo M."/>
            <person name="van Heeringen S.J."/>
            <person name="Quigley I."/>
            <person name="Heinz S."/>
            <person name="Ogino H."/>
            <person name="Ochi H."/>
            <person name="Hellsten U."/>
            <person name="Lyons J.B."/>
            <person name="Simakov O."/>
            <person name="Putnam N."/>
            <person name="Stites J."/>
            <person name="Kuroki Y."/>
            <person name="Tanaka T."/>
            <person name="Michiue T."/>
            <person name="Watanabe M."/>
            <person name="Bogdanovic O."/>
            <person name="Lister R."/>
            <person name="Georgiou G."/>
            <person name="Paranjpe S.S."/>
            <person name="van Kruijsbergen I."/>
            <person name="Shu S."/>
            <person name="Carlson J."/>
            <person name="Kinoshita T."/>
            <person name="Ohta Y."/>
            <person name="Mawaribuchi S."/>
            <person name="Jenkins J."/>
            <person name="Grimwood J."/>
            <person name="Schmutz J."/>
            <person name="Mitros T."/>
            <person name="Mozaffari S.V."/>
            <person name="Suzuki Y."/>
            <person name="Haramoto Y."/>
            <person name="Yamamoto T.S."/>
            <person name="Takagi C."/>
            <person name="Heald R."/>
            <person name="Miller K."/>
            <person name="Haudenschild C."/>
            <person name="Kitzman J."/>
            <person name="Nakayama T."/>
            <person name="Izutsu Y."/>
            <person name="Robert J."/>
            <person name="Fortriede J."/>
            <person name="Burns K."/>
            <person name="Lotay V."/>
            <person name="Karimi K."/>
            <person name="Yasuoka Y."/>
            <person name="Dichmann D.S."/>
            <person name="Flajnik M.F."/>
            <person name="Houston D.W."/>
            <person name="Shendure J."/>
            <person name="DuPasquier L."/>
            <person name="Vize P.D."/>
            <person name="Zorn A.M."/>
            <person name="Ito M."/>
            <person name="Marcotte E.M."/>
            <person name="Wallingford J.B."/>
            <person name="Ito Y."/>
            <person name="Asashima M."/>
            <person name="Ueno N."/>
            <person name="Matsuda Y."/>
            <person name="Veenstra G.J."/>
            <person name="Fujiyama A."/>
            <person name="Harland R.M."/>
            <person name="Taira M."/>
            <person name="Rokhsar D.S."/>
        </authorList>
    </citation>
    <scope>NUCLEOTIDE SEQUENCE [LARGE SCALE GENOMIC DNA]</scope>
    <source>
        <strain evidence="3">J</strain>
    </source>
</reference>
<accession>A0A974HZ23</accession>
<dbReference type="Proteomes" id="UP000694892">
    <property type="component" value="Chromosome 2L"/>
</dbReference>
<dbReference type="AlphaFoldDB" id="A0A974HZ23"/>
<name>A0A974HZ23_XENLA</name>
<gene>
    <name evidence="2" type="ORF">XELAEV_18013317mg</name>
</gene>
<organism evidence="2 3">
    <name type="scientific">Xenopus laevis</name>
    <name type="common">African clawed frog</name>
    <dbReference type="NCBI Taxonomy" id="8355"/>
    <lineage>
        <taxon>Eukaryota</taxon>
        <taxon>Metazoa</taxon>
        <taxon>Chordata</taxon>
        <taxon>Craniata</taxon>
        <taxon>Vertebrata</taxon>
        <taxon>Euteleostomi</taxon>
        <taxon>Amphibia</taxon>
        <taxon>Batrachia</taxon>
        <taxon>Anura</taxon>
        <taxon>Pipoidea</taxon>
        <taxon>Pipidae</taxon>
        <taxon>Xenopodinae</taxon>
        <taxon>Xenopus</taxon>
        <taxon>Xenopus</taxon>
    </lineage>
</organism>
<feature type="signal peptide" evidence="1">
    <location>
        <begin position="1"/>
        <end position="17"/>
    </location>
</feature>
<keyword evidence="1" id="KW-0732">Signal</keyword>
<feature type="chain" id="PRO_5037264193" evidence="1">
    <location>
        <begin position="18"/>
        <end position="101"/>
    </location>
</feature>
<sequence>MFHFDILLLRLFGGIRWNGPMLTLLKEGRLFIKRLLPLYPSLYPPSTLEQITVTGLCSHPKMCRNKEGVGDLKTSFRLSFNSTPFQSPALKRSPQNLLICF</sequence>
<proteinExistence type="predicted"/>
<protein>
    <submittedName>
        <fullName evidence="2">Uncharacterized protein</fullName>
    </submittedName>
</protein>
<evidence type="ECO:0000313" key="3">
    <source>
        <dbReference type="Proteomes" id="UP000694892"/>
    </source>
</evidence>